<gene>
    <name evidence="8" type="ORF">XENORESO_008854</name>
</gene>
<evidence type="ECO:0000256" key="1">
    <source>
        <dbReference type="ARBA" id="ARBA00004282"/>
    </source>
</evidence>
<evidence type="ECO:0000313" key="8">
    <source>
        <dbReference type="EMBL" id="MEQ2273776.1"/>
    </source>
</evidence>
<evidence type="ECO:0000256" key="2">
    <source>
        <dbReference type="ARBA" id="ARBA00005462"/>
    </source>
</evidence>
<evidence type="ECO:0000256" key="4">
    <source>
        <dbReference type="ARBA" id="ARBA00022889"/>
    </source>
</evidence>
<dbReference type="SUPFAM" id="SSF48371">
    <property type="entry name" value="ARM repeat"/>
    <property type="match status" value="1"/>
</dbReference>
<sequence length="303" mass="33760">MRNLSYQLYAELPPSVRLHLEGPSRASASRTTEMIGCFTLQSKKNTELHYRNLPTLPHPKGSEWLWHPKVVGLYKLVLQNSESSSAALEAAVGALQNITSGEARWSAVLSSVVTEQERMLPMLLDLLDSSSEKLLRPLTGLLRNLTRHAADKGHTAKIMVNVLVYQLPSDGLQKTPSSEVVVNICGALNYLVTCSSLAARDIAYFNGLPKLMGIKTSHDNRILVVPCFILLITPQYLCPVFSPSQLNSTGEHVLVSFVIYCTVVLVPFSYALLVQFWSLKKLANQKFLFAVFQQNVCYLRYGY</sequence>
<dbReference type="PANTHER" id="PTHR10372:SF1">
    <property type="entry name" value="PLAKOPHILIN-3"/>
    <property type="match status" value="1"/>
</dbReference>
<name>A0ABV0WVW6_9TELE</name>
<dbReference type="Proteomes" id="UP001444071">
    <property type="component" value="Unassembled WGS sequence"/>
</dbReference>
<dbReference type="EMBL" id="JAHRIM010072851">
    <property type="protein sequence ID" value="MEQ2273776.1"/>
    <property type="molecule type" value="Genomic_DNA"/>
</dbReference>
<comment type="similarity">
    <text evidence="2">Belongs to the beta-catenin family.</text>
</comment>
<keyword evidence="7" id="KW-0812">Transmembrane</keyword>
<organism evidence="8 9">
    <name type="scientific">Xenotaenia resolanae</name>
    <dbReference type="NCBI Taxonomy" id="208358"/>
    <lineage>
        <taxon>Eukaryota</taxon>
        <taxon>Metazoa</taxon>
        <taxon>Chordata</taxon>
        <taxon>Craniata</taxon>
        <taxon>Vertebrata</taxon>
        <taxon>Euteleostomi</taxon>
        <taxon>Actinopterygii</taxon>
        <taxon>Neopterygii</taxon>
        <taxon>Teleostei</taxon>
        <taxon>Neoteleostei</taxon>
        <taxon>Acanthomorphata</taxon>
        <taxon>Ovalentaria</taxon>
        <taxon>Atherinomorphae</taxon>
        <taxon>Cyprinodontiformes</taxon>
        <taxon>Goodeidae</taxon>
        <taxon>Xenotaenia</taxon>
    </lineage>
</organism>
<proteinExistence type="inferred from homology"/>
<dbReference type="InterPro" id="IPR016024">
    <property type="entry name" value="ARM-type_fold"/>
</dbReference>
<feature type="transmembrane region" description="Helical" evidence="7">
    <location>
        <begin position="254"/>
        <end position="277"/>
    </location>
</feature>
<protein>
    <submittedName>
        <fullName evidence="8">Uncharacterized protein</fullName>
    </submittedName>
</protein>
<reference evidence="8 9" key="1">
    <citation type="submission" date="2021-06" db="EMBL/GenBank/DDBJ databases">
        <authorList>
            <person name="Palmer J.M."/>
        </authorList>
    </citation>
    <scope>NUCLEOTIDE SEQUENCE [LARGE SCALE GENOMIC DNA]</scope>
    <source>
        <strain evidence="8 9">XR_2019</strain>
        <tissue evidence="8">Muscle</tissue>
    </source>
</reference>
<dbReference type="PROSITE" id="PS50176">
    <property type="entry name" value="ARM_REPEAT"/>
    <property type="match status" value="1"/>
</dbReference>
<keyword evidence="7" id="KW-1133">Transmembrane helix</keyword>
<accession>A0ABV0WVW6</accession>
<dbReference type="Gene3D" id="1.25.10.10">
    <property type="entry name" value="Leucine-rich Repeat Variant"/>
    <property type="match status" value="1"/>
</dbReference>
<keyword evidence="3" id="KW-0677">Repeat</keyword>
<comment type="subcellular location">
    <subcellularLocation>
        <location evidence="1">Cell junction</location>
    </subcellularLocation>
</comment>
<dbReference type="InterPro" id="IPR000225">
    <property type="entry name" value="Armadillo"/>
</dbReference>
<feature type="transmembrane region" description="Helical" evidence="7">
    <location>
        <begin position="222"/>
        <end position="242"/>
    </location>
</feature>
<evidence type="ECO:0000256" key="5">
    <source>
        <dbReference type="ARBA" id="ARBA00022949"/>
    </source>
</evidence>
<evidence type="ECO:0000256" key="6">
    <source>
        <dbReference type="PROSITE-ProRule" id="PRU00259"/>
    </source>
</evidence>
<dbReference type="InterPro" id="IPR011989">
    <property type="entry name" value="ARM-like"/>
</dbReference>
<dbReference type="PANTHER" id="PTHR10372">
    <property type="entry name" value="PLAKOPHILLIN-RELATED"/>
    <property type="match status" value="1"/>
</dbReference>
<feature type="repeat" description="ARM" evidence="6">
    <location>
        <begin position="118"/>
        <end position="152"/>
    </location>
</feature>
<evidence type="ECO:0000256" key="3">
    <source>
        <dbReference type="ARBA" id="ARBA00022737"/>
    </source>
</evidence>
<evidence type="ECO:0000256" key="7">
    <source>
        <dbReference type="SAM" id="Phobius"/>
    </source>
</evidence>
<keyword evidence="5" id="KW-0965">Cell junction</keyword>
<comment type="caution">
    <text evidence="8">The sequence shown here is derived from an EMBL/GenBank/DDBJ whole genome shotgun (WGS) entry which is preliminary data.</text>
</comment>
<evidence type="ECO:0000313" key="9">
    <source>
        <dbReference type="Proteomes" id="UP001444071"/>
    </source>
</evidence>
<dbReference type="InterPro" id="IPR028435">
    <property type="entry name" value="Plakophilin/d_Catenin"/>
</dbReference>
<keyword evidence="4" id="KW-0130">Cell adhesion</keyword>
<keyword evidence="7" id="KW-0472">Membrane</keyword>
<keyword evidence="9" id="KW-1185">Reference proteome</keyword>